<evidence type="ECO:0000256" key="2">
    <source>
        <dbReference type="SAM" id="SignalP"/>
    </source>
</evidence>
<dbReference type="AlphaFoldDB" id="A0A1D1UM88"/>
<evidence type="ECO:0000313" key="3">
    <source>
        <dbReference type="EMBL" id="GAU89660.1"/>
    </source>
</evidence>
<keyword evidence="2" id="KW-0732">Signal</keyword>
<evidence type="ECO:0000256" key="1">
    <source>
        <dbReference type="SAM" id="MobiDB-lite"/>
    </source>
</evidence>
<dbReference type="Proteomes" id="UP000186922">
    <property type="component" value="Unassembled WGS sequence"/>
</dbReference>
<sequence>MARVVLNLLLLFALLDVCLCQFFVNGRYGKRSQESSGSSELEGMGNEMASSSTHDASLPRMYCFYTGYQSLYNCRRLGTDDVSTSNRFPS</sequence>
<gene>
    <name evidence="3" type="primary">RvY_02187-1</name>
    <name evidence="3" type="synonym">RvY_02187.1</name>
    <name evidence="3" type="ORF">RvY_02187</name>
</gene>
<organism evidence="3 4">
    <name type="scientific">Ramazzottius varieornatus</name>
    <name type="common">Water bear</name>
    <name type="synonym">Tardigrade</name>
    <dbReference type="NCBI Taxonomy" id="947166"/>
    <lineage>
        <taxon>Eukaryota</taxon>
        <taxon>Metazoa</taxon>
        <taxon>Ecdysozoa</taxon>
        <taxon>Tardigrada</taxon>
        <taxon>Eutardigrada</taxon>
        <taxon>Parachela</taxon>
        <taxon>Hypsibioidea</taxon>
        <taxon>Ramazzottiidae</taxon>
        <taxon>Ramazzottius</taxon>
    </lineage>
</organism>
<reference evidence="3 4" key="1">
    <citation type="journal article" date="2016" name="Nat. Commun.">
        <title>Extremotolerant tardigrade genome and improved radiotolerance of human cultured cells by tardigrade-unique protein.</title>
        <authorList>
            <person name="Hashimoto T."/>
            <person name="Horikawa D.D."/>
            <person name="Saito Y."/>
            <person name="Kuwahara H."/>
            <person name="Kozuka-Hata H."/>
            <person name="Shin-I T."/>
            <person name="Minakuchi Y."/>
            <person name="Ohishi K."/>
            <person name="Motoyama A."/>
            <person name="Aizu T."/>
            <person name="Enomoto A."/>
            <person name="Kondo K."/>
            <person name="Tanaka S."/>
            <person name="Hara Y."/>
            <person name="Koshikawa S."/>
            <person name="Sagara H."/>
            <person name="Miura T."/>
            <person name="Yokobori S."/>
            <person name="Miyagawa K."/>
            <person name="Suzuki Y."/>
            <person name="Kubo T."/>
            <person name="Oyama M."/>
            <person name="Kohara Y."/>
            <person name="Fujiyama A."/>
            <person name="Arakawa K."/>
            <person name="Katayama T."/>
            <person name="Toyoda A."/>
            <person name="Kunieda T."/>
        </authorList>
    </citation>
    <scope>NUCLEOTIDE SEQUENCE [LARGE SCALE GENOMIC DNA]</scope>
    <source>
        <strain evidence="3 4">YOKOZUNA-1</strain>
    </source>
</reference>
<comment type="caution">
    <text evidence="3">The sequence shown here is derived from an EMBL/GenBank/DDBJ whole genome shotgun (WGS) entry which is preliminary data.</text>
</comment>
<name>A0A1D1UM88_RAMVA</name>
<protein>
    <submittedName>
        <fullName evidence="3">Uncharacterized protein</fullName>
    </submittedName>
</protein>
<feature type="signal peptide" evidence="2">
    <location>
        <begin position="1"/>
        <end position="20"/>
    </location>
</feature>
<keyword evidence="4" id="KW-1185">Reference proteome</keyword>
<feature type="compositionally biased region" description="Low complexity" evidence="1">
    <location>
        <begin position="34"/>
        <end position="47"/>
    </location>
</feature>
<proteinExistence type="predicted"/>
<dbReference type="EMBL" id="BDGG01000001">
    <property type="protein sequence ID" value="GAU89660.1"/>
    <property type="molecule type" value="Genomic_DNA"/>
</dbReference>
<evidence type="ECO:0000313" key="4">
    <source>
        <dbReference type="Proteomes" id="UP000186922"/>
    </source>
</evidence>
<accession>A0A1D1UM88</accession>
<feature type="region of interest" description="Disordered" evidence="1">
    <location>
        <begin position="29"/>
        <end position="53"/>
    </location>
</feature>
<feature type="chain" id="PRO_5008897381" evidence="2">
    <location>
        <begin position="21"/>
        <end position="90"/>
    </location>
</feature>